<dbReference type="InterPro" id="IPR052893">
    <property type="entry name" value="TCS_response_regulator"/>
</dbReference>
<name>A0A6M5Y6Q1_9BACT</name>
<dbReference type="Proteomes" id="UP000502756">
    <property type="component" value="Chromosome"/>
</dbReference>
<protein>
    <submittedName>
        <fullName evidence="3">Response regulator</fullName>
    </submittedName>
</protein>
<keyword evidence="4" id="KW-1185">Reference proteome</keyword>
<dbReference type="KEGG" id="stae:HNV11_06325"/>
<dbReference type="Pfam" id="PF00072">
    <property type="entry name" value="Response_reg"/>
    <property type="match status" value="1"/>
</dbReference>
<dbReference type="PANTHER" id="PTHR44520">
    <property type="entry name" value="RESPONSE REGULATOR RCP1-RELATED"/>
    <property type="match status" value="1"/>
</dbReference>
<dbReference type="Gene3D" id="3.40.50.2300">
    <property type="match status" value="1"/>
</dbReference>
<dbReference type="EMBL" id="CP053435">
    <property type="protein sequence ID" value="QJW89030.1"/>
    <property type="molecule type" value="Genomic_DNA"/>
</dbReference>
<feature type="modified residue" description="4-aspartylphosphate" evidence="1">
    <location>
        <position position="75"/>
    </location>
</feature>
<dbReference type="InterPro" id="IPR011006">
    <property type="entry name" value="CheY-like_superfamily"/>
</dbReference>
<feature type="domain" description="Response regulatory" evidence="2">
    <location>
        <begin position="18"/>
        <end position="144"/>
    </location>
</feature>
<sequence>MNNRHNRSVSKQNFQHASLLVVEDSDDHWHLISMALMQALPEVKTVRAATADEASTYLHNCLLDGNELPKLILMDLYIPDREDAWHLLQEIKQPDSSFKQVPVVILSYSDDLEDITESYFYGSTSYVTKPINIQGWQEYFQMLRTYWWETVTLPSDRFMM</sequence>
<evidence type="ECO:0000313" key="3">
    <source>
        <dbReference type="EMBL" id="QJW89030.1"/>
    </source>
</evidence>
<evidence type="ECO:0000256" key="1">
    <source>
        <dbReference type="PROSITE-ProRule" id="PRU00169"/>
    </source>
</evidence>
<dbReference type="GO" id="GO:0000160">
    <property type="term" value="P:phosphorelay signal transduction system"/>
    <property type="evidence" value="ECO:0007669"/>
    <property type="project" value="InterPro"/>
</dbReference>
<accession>A0A6M5Y6Q1</accession>
<dbReference type="AlphaFoldDB" id="A0A6M5Y6Q1"/>
<gene>
    <name evidence="3" type="ORF">HNV11_06325</name>
</gene>
<reference evidence="3 4" key="1">
    <citation type="submission" date="2020-05" db="EMBL/GenBank/DDBJ databases">
        <title>Genome sequencing of Spirosoma sp. TS118.</title>
        <authorList>
            <person name="Lee J.-H."/>
            <person name="Jeong S."/>
            <person name="Zhao L."/>
            <person name="Jung J.-H."/>
            <person name="Kim M.-K."/>
            <person name="Lim S."/>
        </authorList>
    </citation>
    <scope>NUCLEOTIDE SEQUENCE [LARGE SCALE GENOMIC DNA]</scope>
    <source>
        <strain evidence="3 4">TS118</strain>
    </source>
</reference>
<evidence type="ECO:0000313" key="4">
    <source>
        <dbReference type="Proteomes" id="UP000502756"/>
    </source>
</evidence>
<keyword evidence="1" id="KW-0597">Phosphoprotein</keyword>
<dbReference type="SUPFAM" id="SSF52172">
    <property type="entry name" value="CheY-like"/>
    <property type="match status" value="1"/>
</dbReference>
<dbReference type="InterPro" id="IPR001789">
    <property type="entry name" value="Sig_transdc_resp-reg_receiver"/>
</dbReference>
<proteinExistence type="predicted"/>
<organism evidence="3 4">
    <name type="scientific">Spirosoma taeanense</name>
    <dbReference type="NCBI Taxonomy" id="2735870"/>
    <lineage>
        <taxon>Bacteria</taxon>
        <taxon>Pseudomonadati</taxon>
        <taxon>Bacteroidota</taxon>
        <taxon>Cytophagia</taxon>
        <taxon>Cytophagales</taxon>
        <taxon>Cytophagaceae</taxon>
        <taxon>Spirosoma</taxon>
    </lineage>
</organism>
<dbReference type="PANTHER" id="PTHR44520:SF2">
    <property type="entry name" value="RESPONSE REGULATOR RCP1"/>
    <property type="match status" value="1"/>
</dbReference>
<dbReference type="SMART" id="SM00448">
    <property type="entry name" value="REC"/>
    <property type="match status" value="1"/>
</dbReference>
<dbReference type="RefSeq" id="WP_171738868.1">
    <property type="nucleotide sequence ID" value="NZ_CP053435.1"/>
</dbReference>
<dbReference type="PROSITE" id="PS50110">
    <property type="entry name" value="RESPONSE_REGULATORY"/>
    <property type="match status" value="1"/>
</dbReference>
<evidence type="ECO:0000259" key="2">
    <source>
        <dbReference type="PROSITE" id="PS50110"/>
    </source>
</evidence>